<dbReference type="OrthoDB" id="202840at2759"/>
<dbReference type="Gene3D" id="3.40.30.110">
    <property type="match status" value="2"/>
</dbReference>
<comment type="caution">
    <text evidence="3">The sequence shown here is derived from an EMBL/GenBank/DDBJ whole genome shotgun (WGS) entry which is preliminary data.</text>
</comment>
<organism evidence="3 4">
    <name type="scientific">Saccharata proteae CBS 121410</name>
    <dbReference type="NCBI Taxonomy" id="1314787"/>
    <lineage>
        <taxon>Eukaryota</taxon>
        <taxon>Fungi</taxon>
        <taxon>Dikarya</taxon>
        <taxon>Ascomycota</taxon>
        <taxon>Pezizomycotina</taxon>
        <taxon>Dothideomycetes</taxon>
        <taxon>Dothideomycetes incertae sedis</taxon>
        <taxon>Botryosphaeriales</taxon>
        <taxon>Saccharataceae</taxon>
        <taxon>Saccharata</taxon>
    </lineage>
</organism>
<proteinExistence type="predicted"/>
<dbReference type="InterPro" id="IPR058268">
    <property type="entry name" value="DUF7962"/>
</dbReference>
<evidence type="ECO:0000259" key="1">
    <source>
        <dbReference type="Pfam" id="PF13417"/>
    </source>
</evidence>
<dbReference type="Proteomes" id="UP000799776">
    <property type="component" value="Unassembled WGS sequence"/>
</dbReference>
<keyword evidence="4" id="KW-1185">Reference proteome</keyword>
<name>A0A9P4LYX8_9PEZI</name>
<dbReference type="CDD" id="cd00570">
    <property type="entry name" value="GST_N_family"/>
    <property type="match status" value="1"/>
</dbReference>
<dbReference type="InterPro" id="IPR036249">
    <property type="entry name" value="Thioredoxin-like_sf"/>
</dbReference>
<dbReference type="Pfam" id="PF13417">
    <property type="entry name" value="GST_N_3"/>
    <property type="match status" value="1"/>
</dbReference>
<dbReference type="EMBL" id="ML978712">
    <property type="protein sequence ID" value="KAF2090763.1"/>
    <property type="molecule type" value="Genomic_DNA"/>
</dbReference>
<feature type="domain" description="GST N-terminal" evidence="1">
    <location>
        <begin position="9"/>
        <end position="83"/>
    </location>
</feature>
<gene>
    <name evidence="3" type="ORF">K490DRAFT_71103</name>
</gene>
<evidence type="ECO:0000313" key="4">
    <source>
        <dbReference type="Proteomes" id="UP000799776"/>
    </source>
</evidence>
<feature type="domain" description="DUF7962" evidence="2">
    <location>
        <begin position="117"/>
        <end position="241"/>
    </location>
</feature>
<dbReference type="AlphaFoldDB" id="A0A9P4LYX8"/>
<protein>
    <recommendedName>
        <fullName evidence="5">GST N-terminal domain-containing protein</fullName>
    </recommendedName>
</protein>
<sequence length="341" mass="38716">MARIAPIILFCYPGSVFSRRAAWYLDLRNIHYKTCVQSSYPPRPIIHEGLKISYRRIPLLAIGLDIYCDTRLIIRKLEELFPPATDNAIEGPTTRASRGTMNLLENITIVGGVFSSAVGLLSPKHLMLKDPKWVQDREELSDGFRMTPDVMAVLRPGSLSNIRNVLHMIDGTFLADGRTWIDGGQKPSLSDLHIVWVFDWIFHDPFMKDSITTKEREDLEHELPRAFRWMRNWRNVISKAAASDLEWTSTEKSLEGHDAVAIIVNAGYVEGEGDVDTTDPTGLSRNQVVEVWPTDYGSKAREKGRLVRLTVEEIVLEKQEPEVNGIRLHFPRTGYAIQSSF</sequence>
<dbReference type="Pfam" id="PF25907">
    <property type="entry name" value="DUF7962"/>
    <property type="match status" value="1"/>
</dbReference>
<dbReference type="InterPro" id="IPR004045">
    <property type="entry name" value="Glutathione_S-Trfase_N"/>
</dbReference>
<evidence type="ECO:0008006" key="5">
    <source>
        <dbReference type="Google" id="ProtNLM"/>
    </source>
</evidence>
<evidence type="ECO:0000313" key="3">
    <source>
        <dbReference type="EMBL" id="KAF2090763.1"/>
    </source>
</evidence>
<reference evidence="3" key="1">
    <citation type="journal article" date="2020" name="Stud. Mycol.">
        <title>101 Dothideomycetes genomes: a test case for predicting lifestyles and emergence of pathogens.</title>
        <authorList>
            <person name="Haridas S."/>
            <person name="Albert R."/>
            <person name="Binder M."/>
            <person name="Bloem J."/>
            <person name="Labutti K."/>
            <person name="Salamov A."/>
            <person name="Andreopoulos B."/>
            <person name="Baker S."/>
            <person name="Barry K."/>
            <person name="Bills G."/>
            <person name="Bluhm B."/>
            <person name="Cannon C."/>
            <person name="Castanera R."/>
            <person name="Culley D."/>
            <person name="Daum C."/>
            <person name="Ezra D."/>
            <person name="Gonzalez J."/>
            <person name="Henrissat B."/>
            <person name="Kuo A."/>
            <person name="Liang C."/>
            <person name="Lipzen A."/>
            <person name="Lutzoni F."/>
            <person name="Magnuson J."/>
            <person name="Mondo S."/>
            <person name="Nolan M."/>
            <person name="Ohm R."/>
            <person name="Pangilinan J."/>
            <person name="Park H.-J."/>
            <person name="Ramirez L."/>
            <person name="Alfaro M."/>
            <person name="Sun H."/>
            <person name="Tritt A."/>
            <person name="Yoshinaga Y."/>
            <person name="Zwiers L.-H."/>
            <person name="Turgeon B."/>
            <person name="Goodwin S."/>
            <person name="Spatafora J."/>
            <person name="Crous P."/>
            <person name="Grigoriev I."/>
        </authorList>
    </citation>
    <scope>NUCLEOTIDE SEQUENCE</scope>
    <source>
        <strain evidence="3">CBS 121410</strain>
    </source>
</reference>
<evidence type="ECO:0000259" key="2">
    <source>
        <dbReference type="Pfam" id="PF25907"/>
    </source>
</evidence>
<accession>A0A9P4LYX8</accession>
<dbReference type="SUPFAM" id="SSF52833">
    <property type="entry name" value="Thioredoxin-like"/>
    <property type="match status" value="1"/>
</dbReference>